<dbReference type="Proteomes" id="UP000694888">
    <property type="component" value="Unplaced"/>
</dbReference>
<proteinExistence type="predicted"/>
<evidence type="ECO:0000313" key="3">
    <source>
        <dbReference type="RefSeq" id="XP_005104522.1"/>
    </source>
</evidence>
<accession>A0ABM0JYH7</accession>
<keyword evidence="2" id="KW-1185">Reference proteome</keyword>
<dbReference type="PANTHER" id="PTHR45011:SF1">
    <property type="entry name" value="DAP3-BINDING CELL DEATH ENHANCER 1"/>
    <property type="match status" value="1"/>
</dbReference>
<reference evidence="3" key="1">
    <citation type="submission" date="2025-08" db="UniProtKB">
        <authorList>
            <consortium name="RefSeq"/>
        </authorList>
    </citation>
    <scope>IDENTIFICATION</scope>
</reference>
<organism evidence="2 3">
    <name type="scientific">Aplysia californica</name>
    <name type="common">California sea hare</name>
    <dbReference type="NCBI Taxonomy" id="6500"/>
    <lineage>
        <taxon>Eukaryota</taxon>
        <taxon>Metazoa</taxon>
        <taxon>Spiralia</taxon>
        <taxon>Lophotrochozoa</taxon>
        <taxon>Mollusca</taxon>
        <taxon>Gastropoda</taxon>
        <taxon>Heterobranchia</taxon>
        <taxon>Euthyneura</taxon>
        <taxon>Tectipleura</taxon>
        <taxon>Aplysiida</taxon>
        <taxon>Aplysioidea</taxon>
        <taxon>Aplysiidae</taxon>
        <taxon>Aplysia</taxon>
    </lineage>
</organism>
<dbReference type="InterPro" id="IPR011990">
    <property type="entry name" value="TPR-like_helical_dom_sf"/>
</dbReference>
<dbReference type="GeneID" id="101851286"/>
<dbReference type="SMART" id="SM00671">
    <property type="entry name" value="SEL1"/>
    <property type="match status" value="5"/>
</dbReference>
<dbReference type="Gene3D" id="1.25.40.10">
    <property type="entry name" value="Tetratricopeptide repeat domain"/>
    <property type="match status" value="2"/>
</dbReference>
<name>A0ABM0JYH7_APLCA</name>
<dbReference type="InterPro" id="IPR006597">
    <property type="entry name" value="Sel1-like"/>
</dbReference>
<feature type="region of interest" description="Disordered" evidence="1">
    <location>
        <begin position="480"/>
        <end position="504"/>
    </location>
</feature>
<dbReference type="Pfam" id="PF08238">
    <property type="entry name" value="Sel1"/>
    <property type="match status" value="5"/>
</dbReference>
<evidence type="ECO:0000256" key="1">
    <source>
        <dbReference type="SAM" id="MobiDB-lite"/>
    </source>
</evidence>
<dbReference type="PANTHER" id="PTHR45011">
    <property type="entry name" value="DAP3-BINDING CELL DEATH ENHANCER 1"/>
    <property type="match status" value="1"/>
</dbReference>
<dbReference type="SUPFAM" id="SSF81901">
    <property type="entry name" value="HCP-like"/>
    <property type="match status" value="2"/>
</dbReference>
<sequence>MWRFLNSIPRAFRQHVHTPRPSAGVCVDEEKTDYDISEADETQGPFASRRKSLEFEADQQQRCCSCKVNVLNSTFTENKKNGWLGDKASGTGKEEGREWWRSCHYDFWKLLEGSHRMFEAISMGSAMLWGSDGDRQKRKTRLLYRVLFAMPGGATTVRGIKGQVETSSSVFLPAGPRDPGPMAIKDAEGAAHDAAVNVSKAESLDSAMEEFQSMCTEYTARSQSLLGLQAASQGDMTTAVQHLHSSCVLGNSSACFNLGLCYETGSGVTQDLDKAEYYYKKAAESGHSLALYNLGLMYLSDRGEVGDSGGTGVGAGVCCSGRREGLDMLEKAARLGLAEAQTYLGIHHMEETEDVSKALPYFRAAAEQNDSEAQYFLAMCHEQGWGVEVNECRAAQLYSLAAAAGHDMAMYNLGVFNEEGLGGLPEDLASAKDLYKRAAKLGNVQAEQRLEEISSMEKVDPWQEKLSTFQNLYQLYHKGEESSLQDHHHGSSSGLLSPSASSPNLSDSLHHNSLGYFFGTLDHGKTWKDQNHKVSFDPGGGSTTHKIMFQLGGDCCDGDDETISDRSIADDSFESGSGDEAPFHVATFHRSHTTPNLDMVACNV</sequence>
<feature type="compositionally biased region" description="Basic and acidic residues" evidence="1">
    <location>
        <begin position="480"/>
        <end position="489"/>
    </location>
</feature>
<gene>
    <name evidence="3" type="primary">LOC101851286</name>
</gene>
<evidence type="ECO:0000313" key="2">
    <source>
        <dbReference type="Proteomes" id="UP000694888"/>
    </source>
</evidence>
<dbReference type="RefSeq" id="XP_005104522.1">
    <property type="nucleotide sequence ID" value="XM_005104465.3"/>
</dbReference>
<dbReference type="InterPro" id="IPR052748">
    <property type="entry name" value="ISR_Activator"/>
</dbReference>
<protein>
    <submittedName>
        <fullName evidence="3">Uncharacterized protein LOC101851286</fullName>
    </submittedName>
</protein>
<feature type="compositionally biased region" description="Low complexity" evidence="1">
    <location>
        <begin position="491"/>
        <end position="504"/>
    </location>
</feature>